<dbReference type="Pfam" id="PF00069">
    <property type="entry name" value="Pkinase"/>
    <property type="match status" value="1"/>
</dbReference>
<dbReference type="PANTHER" id="PTHR11909">
    <property type="entry name" value="CASEIN KINASE-RELATED"/>
    <property type="match status" value="1"/>
</dbReference>
<dbReference type="Proteomes" id="UP001175228">
    <property type="component" value="Unassembled WGS sequence"/>
</dbReference>
<keyword evidence="4" id="KW-1185">Reference proteome</keyword>
<dbReference type="SMART" id="SM00220">
    <property type="entry name" value="S_TKc"/>
    <property type="match status" value="1"/>
</dbReference>
<accession>A0AA39US59</accession>
<name>A0AA39US59_9AGAR</name>
<gene>
    <name evidence="3" type="ORF">EDD18DRAFT_1279934</name>
</gene>
<dbReference type="GO" id="GO:0005524">
    <property type="term" value="F:ATP binding"/>
    <property type="evidence" value="ECO:0007669"/>
    <property type="project" value="InterPro"/>
</dbReference>
<keyword evidence="3" id="KW-0418">Kinase</keyword>
<evidence type="ECO:0000313" key="4">
    <source>
        <dbReference type="Proteomes" id="UP001175228"/>
    </source>
</evidence>
<dbReference type="InterPro" id="IPR008271">
    <property type="entry name" value="Ser/Thr_kinase_AS"/>
</dbReference>
<organism evidence="3 4">
    <name type="scientific">Armillaria luteobubalina</name>
    <dbReference type="NCBI Taxonomy" id="153913"/>
    <lineage>
        <taxon>Eukaryota</taxon>
        <taxon>Fungi</taxon>
        <taxon>Dikarya</taxon>
        <taxon>Basidiomycota</taxon>
        <taxon>Agaricomycotina</taxon>
        <taxon>Agaricomycetes</taxon>
        <taxon>Agaricomycetidae</taxon>
        <taxon>Agaricales</taxon>
        <taxon>Marasmiineae</taxon>
        <taxon>Physalacriaceae</taxon>
        <taxon>Armillaria</taxon>
    </lineage>
</organism>
<dbReference type="PROSITE" id="PS00108">
    <property type="entry name" value="PROTEIN_KINASE_ST"/>
    <property type="match status" value="1"/>
</dbReference>
<reference evidence="3" key="1">
    <citation type="submission" date="2023-06" db="EMBL/GenBank/DDBJ databases">
        <authorList>
            <consortium name="Lawrence Berkeley National Laboratory"/>
            <person name="Ahrendt S."/>
            <person name="Sahu N."/>
            <person name="Indic B."/>
            <person name="Wong-Bajracharya J."/>
            <person name="Merenyi Z."/>
            <person name="Ke H.-M."/>
            <person name="Monk M."/>
            <person name="Kocsube S."/>
            <person name="Drula E."/>
            <person name="Lipzen A."/>
            <person name="Balint B."/>
            <person name="Henrissat B."/>
            <person name="Andreopoulos B."/>
            <person name="Martin F.M."/>
            <person name="Harder C.B."/>
            <person name="Rigling D."/>
            <person name="Ford K.L."/>
            <person name="Foster G.D."/>
            <person name="Pangilinan J."/>
            <person name="Papanicolaou A."/>
            <person name="Barry K."/>
            <person name="LaButti K."/>
            <person name="Viragh M."/>
            <person name="Koriabine M."/>
            <person name="Yan M."/>
            <person name="Riley R."/>
            <person name="Champramary S."/>
            <person name="Plett K.L."/>
            <person name="Tsai I.J."/>
            <person name="Slot J."/>
            <person name="Sipos G."/>
            <person name="Plett J."/>
            <person name="Nagy L.G."/>
            <person name="Grigoriev I.V."/>
        </authorList>
    </citation>
    <scope>NUCLEOTIDE SEQUENCE</scope>
    <source>
        <strain evidence="3">HWK02</strain>
    </source>
</reference>
<proteinExistence type="predicted"/>
<sequence length="391" mass="44329">MCRLPCAVQTKFMDAPSSATDTLNLTGLTYRIAPYCEATLGHGAYSWVFKATEQGFKKTVALKKSRVSTRVKRPILRHESRILHLLKGQAAIPLVYAYGQLEHFEYIAMEILGPSVAERQKKNGPETGAMLTTVVRIMDQVLAGLEHIHSFGIVHRDIKPENLLCSLDNSTIKIIDFGISKPFSQSPPSKYEPSKERRVIVGSLYWASLNSHNGIDLSQRDDLESLAYIALFLLRGHLPWKPRPREEYQLHSQEIVRHMKLNCIGKSLSEGFPVEFGDLLDYSRSLDFNQLPDYGMFKQLFTSLAGETSNGQFDWTPCYPQTVKIVLDEPKVETPDEDEGDNEDLGEDSYFGMDIDMWDHRQGERDKNLTLLEEQEADLDSCVPLITEVLE</sequence>
<dbReference type="InterPro" id="IPR050235">
    <property type="entry name" value="CK1_Ser-Thr_kinase"/>
</dbReference>
<evidence type="ECO:0000259" key="2">
    <source>
        <dbReference type="PROSITE" id="PS50011"/>
    </source>
</evidence>
<evidence type="ECO:0000313" key="3">
    <source>
        <dbReference type="EMBL" id="KAK0500743.1"/>
    </source>
</evidence>
<dbReference type="PROSITE" id="PS50011">
    <property type="entry name" value="PROTEIN_KINASE_DOM"/>
    <property type="match status" value="1"/>
</dbReference>
<dbReference type="GO" id="GO:0004674">
    <property type="term" value="F:protein serine/threonine kinase activity"/>
    <property type="evidence" value="ECO:0007669"/>
    <property type="project" value="UniProtKB-EC"/>
</dbReference>
<dbReference type="InterPro" id="IPR000719">
    <property type="entry name" value="Prot_kinase_dom"/>
</dbReference>
<protein>
    <recommendedName>
        <fullName evidence="1">non-specific serine/threonine protein kinase</fullName>
        <ecNumber evidence="1">2.7.11.1</ecNumber>
    </recommendedName>
</protein>
<dbReference type="SUPFAM" id="SSF56112">
    <property type="entry name" value="Protein kinase-like (PK-like)"/>
    <property type="match status" value="1"/>
</dbReference>
<comment type="caution">
    <text evidence="3">The sequence shown here is derived from an EMBL/GenBank/DDBJ whole genome shotgun (WGS) entry which is preliminary data.</text>
</comment>
<evidence type="ECO:0000256" key="1">
    <source>
        <dbReference type="ARBA" id="ARBA00012513"/>
    </source>
</evidence>
<dbReference type="AlphaFoldDB" id="A0AA39US59"/>
<dbReference type="EC" id="2.7.11.1" evidence="1"/>
<dbReference type="EMBL" id="JAUEPU010000007">
    <property type="protein sequence ID" value="KAK0500743.1"/>
    <property type="molecule type" value="Genomic_DNA"/>
</dbReference>
<dbReference type="InterPro" id="IPR011009">
    <property type="entry name" value="Kinase-like_dom_sf"/>
</dbReference>
<dbReference type="Gene3D" id="1.10.510.10">
    <property type="entry name" value="Transferase(Phosphotransferase) domain 1"/>
    <property type="match status" value="1"/>
</dbReference>
<feature type="domain" description="Protein kinase" evidence="2">
    <location>
        <begin position="34"/>
        <end position="351"/>
    </location>
</feature>
<keyword evidence="3" id="KW-0808">Transferase</keyword>